<organism evidence="1 2">
    <name type="scientific">Candidatus Zambryskibacteria bacterium RIFCSPLOWO2_12_39_8</name>
    <dbReference type="NCBI Taxonomy" id="1802774"/>
    <lineage>
        <taxon>Bacteria</taxon>
        <taxon>Candidatus Zambryskiibacteriota</taxon>
    </lineage>
</organism>
<name>A0A1G2UWC8_9BACT</name>
<dbReference type="AlphaFoldDB" id="A0A1G2UWC8"/>
<accession>A0A1G2UWC8</accession>
<reference evidence="1 2" key="1">
    <citation type="journal article" date="2016" name="Nat. Commun.">
        <title>Thousands of microbial genomes shed light on interconnected biogeochemical processes in an aquifer system.</title>
        <authorList>
            <person name="Anantharaman K."/>
            <person name="Brown C.T."/>
            <person name="Hug L.A."/>
            <person name="Sharon I."/>
            <person name="Castelle C.J."/>
            <person name="Probst A.J."/>
            <person name="Thomas B.C."/>
            <person name="Singh A."/>
            <person name="Wilkins M.J."/>
            <person name="Karaoz U."/>
            <person name="Brodie E.L."/>
            <person name="Williams K.H."/>
            <person name="Hubbard S.S."/>
            <person name="Banfield J.F."/>
        </authorList>
    </citation>
    <scope>NUCLEOTIDE SEQUENCE [LARGE SCALE GENOMIC DNA]</scope>
</reference>
<protein>
    <submittedName>
        <fullName evidence="1">Uncharacterized protein</fullName>
    </submittedName>
</protein>
<evidence type="ECO:0000313" key="2">
    <source>
        <dbReference type="Proteomes" id="UP000177154"/>
    </source>
</evidence>
<gene>
    <name evidence="1" type="ORF">A2Y49_02110</name>
</gene>
<dbReference type="EMBL" id="MHWR01000010">
    <property type="protein sequence ID" value="OHB13689.1"/>
    <property type="molecule type" value="Genomic_DNA"/>
</dbReference>
<evidence type="ECO:0000313" key="1">
    <source>
        <dbReference type="EMBL" id="OHB13689.1"/>
    </source>
</evidence>
<dbReference type="Proteomes" id="UP000177154">
    <property type="component" value="Unassembled WGS sequence"/>
</dbReference>
<comment type="caution">
    <text evidence="1">The sequence shown here is derived from an EMBL/GenBank/DDBJ whole genome shotgun (WGS) entry which is preliminary data.</text>
</comment>
<proteinExistence type="predicted"/>
<sequence>MLDAYKRREYFFKPYKRKHFVLNTEELATLFHFPGQVSTTPTFTRIESKKAEAPANLPI</sequence>